<accession>A0A1G6VLE4</accession>
<dbReference type="FunFam" id="3.40.50.720:FF:000304">
    <property type="entry name" value="UDP-glucose 4,6-dehydratase"/>
    <property type="match status" value="1"/>
</dbReference>
<dbReference type="STRING" id="639004.SAMN04488239_10896"/>
<dbReference type="GO" id="GO:0009225">
    <property type="term" value="P:nucleotide-sugar metabolic process"/>
    <property type="evidence" value="ECO:0007669"/>
    <property type="project" value="UniProtKB-ARBA"/>
</dbReference>
<evidence type="ECO:0000256" key="2">
    <source>
        <dbReference type="ARBA" id="ARBA00007637"/>
    </source>
</evidence>
<keyword evidence="5" id="KW-1185">Reference proteome</keyword>
<dbReference type="PROSITE" id="PS00061">
    <property type="entry name" value="ADH_SHORT"/>
    <property type="match status" value="1"/>
</dbReference>
<reference evidence="5" key="1">
    <citation type="submission" date="2016-10" db="EMBL/GenBank/DDBJ databases">
        <authorList>
            <person name="Varghese N."/>
            <person name="Submissions S."/>
        </authorList>
    </citation>
    <scope>NUCLEOTIDE SEQUENCE [LARGE SCALE GENOMIC DNA]</scope>
    <source>
        <strain evidence="5">CGMCC 1.9108</strain>
    </source>
</reference>
<evidence type="ECO:0000313" key="5">
    <source>
        <dbReference type="Proteomes" id="UP000199628"/>
    </source>
</evidence>
<dbReference type="Pfam" id="PF01370">
    <property type="entry name" value="Epimerase"/>
    <property type="match status" value="1"/>
</dbReference>
<dbReference type="AlphaFoldDB" id="A0A1G6VLE4"/>
<dbReference type="Gene3D" id="3.40.50.720">
    <property type="entry name" value="NAD(P)-binding Rossmann-like Domain"/>
    <property type="match status" value="1"/>
</dbReference>
<dbReference type="InterPro" id="IPR020904">
    <property type="entry name" value="Sc_DH/Rdtase_CS"/>
</dbReference>
<organism evidence="4 5">
    <name type="scientific">Ruegeria marina</name>
    <dbReference type="NCBI Taxonomy" id="639004"/>
    <lineage>
        <taxon>Bacteria</taxon>
        <taxon>Pseudomonadati</taxon>
        <taxon>Pseudomonadota</taxon>
        <taxon>Alphaproteobacteria</taxon>
        <taxon>Rhodobacterales</taxon>
        <taxon>Roseobacteraceae</taxon>
        <taxon>Ruegeria</taxon>
    </lineage>
</organism>
<evidence type="ECO:0000259" key="3">
    <source>
        <dbReference type="Pfam" id="PF01370"/>
    </source>
</evidence>
<dbReference type="InterPro" id="IPR001509">
    <property type="entry name" value="Epimerase_deHydtase"/>
</dbReference>
<dbReference type="PANTHER" id="PTHR43000">
    <property type="entry name" value="DTDP-D-GLUCOSE 4,6-DEHYDRATASE-RELATED"/>
    <property type="match status" value="1"/>
</dbReference>
<comment type="similarity">
    <text evidence="2">Belongs to the NAD(P)-dependent epimerase/dehydratase family.</text>
</comment>
<dbReference type="RefSeq" id="WP_093031996.1">
    <property type="nucleotide sequence ID" value="NZ_FMZV01000008.1"/>
</dbReference>
<dbReference type="OrthoDB" id="9801785at2"/>
<proteinExistence type="inferred from homology"/>
<dbReference type="SUPFAM" id="SSF51735">
    <property type="entry name" value="NAD(P)-binding Rossmann-fold domains"/>
    <property type="match status" value="1"/>
</dbReference>
<gene>
    <name evidence="4" type="ORF">SAMN04488239_10896</name>
</gene>
<evidence type="ECO:0000256" key="1">
    <source>
        <dbReference type="ARBA" id="ARBA00005125"/>
    </source>
</evidence>
<feature type="domain" description="NAD-dependent epimerase/dehydratase" evidence="3">
    <location>
        <begin position="4"/>
        <end position="239"/>
    </location>
</feature>
<dbReference type="EMBL" id="FMZV01000008">
    <property type="protein sequence ID" value="SDD54450.1"/>
    <property type="molecule type" value="Genomic_DNA"/>
</dbReference>
<name>A0A1G6VLE4_9RHOB</name>
<dbReference type="Gene3D" id="3.90.25.10">
    <property type="entry name" value="UDP-galactose 4-epimerase, domain 1"/>
    <property type="match status" value="1"/>
</dbReference>
<protein>
    <submittedName>
        <fullName evidence="4">UDP-glucose 4,6-dehydratase</fullName>
    </submittedName>
</protein>
<dbReference type="Proteomes" id="UP000199628">
    <property type="component" value="Unassembled WGS sequence"/>
</dbReference>
<dbReference type="InterPro" id="IPR036291">
    <property type="entry name" value="NAD(P)-bd_dom_sf"/>
</dbReference>
<comment type="pathway">
    <text evidence="1">Bacterial outer membrane biogenesis; LPS O-antigen biosynthesis.</text>
</comment>
<evidence type="ECO:0000313" key="4">
    <source>
        <dbReference type="EMBL" id="SDD54450.1"/>
    </source>
</evidence>
<sequence>MKKICITGGAGFIGSHLVDYLASKYPQAHLVVVDKMCYPARREYLEPLLRSRRATLVEGSICNSELMNTVLAGADLVIHAAAESHVDNSYRDVKPFIETNIMGTISVLAAARQNNVGLFVHVSTDEVYGESECRNLTVNDKLNPTNPYAASKAAAEMFVLSYARSYRMRTRITRANNIFGTRQYPEKLIPKLICDALLGNTFVVHGRGTAFRAFLEVSDFCQAVGAIIDHGEDGGVYNVPAQKEYSVMAVVEMVSKALGIDVEKFVAFGPDRPHNDCRYGVKGEQLSALGWKPTRLLENELSALVDWYKANLELYSASQQKDKGAQQRINRTLKLISGKGVQFNRLRNSRSNSNLYQFNPQFPSP</sequence>